<comment type="caution">
    <text evidence="2">The sequence shown here is derived from an EMBL/GenBank/DDBJ whole genome shotgun (WGS) entry which is preliminary data.</text>
</comment>
<evidence type="ECO:0000313" key="3">
    <source>
        <dbReference type="Proteomes" id="UP001527925"/>
    </source>
</evidence>
<dbReference type="EMBL" id="JADGIZ020000001">
    <property type="protein sequence ID" value="KAL2920013.1"/>
    <property type="molecule type" value="Genomic_DNA"/>
</dbReference>
<dbReference type="PANTHER" id="PTHR34754:SF1">
    <property type="entry name" value="COILED-COIL DOMAIN-CONTAINING PROTEIN 60"/>
    <property type="match status" value="1"/>
</dbReference>
<feature type="compositionally biased region" description="Basic and acidic residues" evidence="1">
    <location>
        <begin position="247"/>
        <end position="275"/>
    </location>
</feature>
<protein>
    <submittedName>
        <fullName evidence="2">Uncharacterized protein</fullName>
    </submittedName>
</protein>
<dbReference type="Proteomes" id="UP001527925">
    <property type="component" value="Unassembled WGS sequence"/>
</dbReference>
<reference evidence="2 3" key="1">
    <citation type="submission" date="2023-09" db="EMBL/GenBank/DDBJ databases">
        <title>Pangenome analysis of Batrachochytrium dendrobatidis and related Chytrids.</title>
        <authorList>
            <person name="Yacoub M.N."/>
            <person name="Stajich J.E."/>
            <person name="James T.Y."/>
        </authorList>
    </citation>
    <scope>NUCLEOTIDE SEQUENCE [LARGE SCALE GENOMIC DNA]</scope>
    <source>
        <strain evidence="2 3">JEL0888</strain>
    </source>
</reference>
<sequence>MSEPATPARSAPPTQSRGYAMHSLHSVLQHGQLGFKQERIDLSNIPHSIKNMIVEQSSAKLRDYEPLKVCVRSDLKYSTLDTRQHLAEKKKRIEDVYKCGFCADPKELYRPLGDPTLDTEILLYQRLGIDPSAQDKKSQQKRDVFKEETLQKTSIKNQRKFRDVPKRHTNGFKYIKEKVAKSNLKVNSVKFGVPFSSVCEVDDREHTYDKKDEPVDPESMTKVDWAHLEIDIDRQAFFTNLLHRHERSIGDRRPSSAESERDDGEASGKEEEMPPQRRKMRKGAGEPTAWAREIAPPAYKTSQIKLSAKQIEGVLGIRASEQTTETTEKFFTTRDDFYEQRQRLTHLLHDDLNRLDYERRTSFERKVKIFELSKASGRQCVDDITAMRQKAADLRRKEKKAILDAHPWYNELIRKVVVMNGVRREVTQYESLLLGRLKRLIEDQIIFNKKVFVQLMRVLPTREFLKDEVQRIIRFVKQHESISERDYLEAVEMAGHPIH</sequence>
<dbReference type="PANTHER" id="PTHR34754">
    <property type="entry name" value="COILED-COIL DOMAIN-CONTAINING PROTEIN 60"/>
    <property type="match status" value="1"/>
</dbReference>
<name>A0ABR4NKG5_9FUNG</name>
<evidence type="ECO:0000256" key="1">
    <source>
        <dbReference type="SAM" id="MobiDB-lite"/>
    </source>
</evidence>
<accession>A0ABR4NKG5</accession>
<keyword evidence="3" id="KW-1185">Reference proteome</keyword>
<feature type="region of interest" description="Disordered" evidence="1">
    <location>
        <begin position="247"/>
        <end position="295"/>
    </location>
</feature>
<dbReference type="InterPro" id="IPR031526">
    <property type="entry name" value="DUF4698"/>
</dbReference>
<gene>
    <name evidence="2" type="ORF">HK105_200079</name>
</gene>
<organism evidence="2 3">
    <name type="scientific">Polyrhizophydium stewartii</name>
    <dbReference type="NCBI Taxonomy" id="2732419"/>
    <lineage>
        <taxon>Eukaryota</taxon>
        <taxon>Fungi</taxon>
        <taxon>Fungi incertae sedis</taxon>
        <taxon>Chytridiomycota</taxon>
        <taxon>Chytridiomycota incertae sedis</taxon>
        <taxon>Chytridiomycetes</taxon>
        <taxon>Rhizophydiales</taxon>
        <taxon>Rhizophydiales incertae sedis</taxon>
        <taxon>Polyrhizophydium</taxon>
    </lineage>
</organism>
<proteinExistence type="predicted"/>
<evidence type="ECO:0000313" key="2">
    <source>
        <dbReference type="EMBL" id="KAL2920013.1"/>
    </source>
</evidence>